<reference evidence="2" key="1">
    <citation type="submission" date="2018-04" db="EMBL/GenBank/DDBJ databases">
        <title>Transcriptome assembly of Sipha flava.</title>
        <authorList>
            <person name="Scully E.D."/>
            <person name="Geib S.M."/>
            <person name="Palmer N.A."/>
            <person name="Koch K."/>
            <person name="Bradshaw J."/>
            <person name="Heng-Moss T."/>
            <person name="Sarath G."/>
        </authorList>
    </citation>
    <scope>NUCLEOTIDE SEQUENCE</scope>
</reference>
<protein>
    <submittedName>
        <fullName evidence="2">Uncharacterized protein</fullName>
    </submittedName>
</protein>
<evidence type="ECO:0000256" key="1">
    <source>
        <dbReference type="SAM" id="MobiDB-lite"/>
    </source>
</evidence>
<feature type="region of interest" description="Disordered" evidence="1">
    <location>
        <begin position="89"/>
        <end position="113"/>
    </location>
</feature>
<feature type="compositionally biased region" description="Basic and acidic residues" evidence="1">
    <location>
        <begin position="99"/>
        <end position="111"/>
    </location>
</feature>
<accession>A0A2S2QLC7</accession>
<dbReference type="AlphaFoldDB" id="A0A2S2QLC7"/>
<organism evidence="2">
    <name type="scientific">Sipha flava</name>
    <name type="common">yellow sugarcane aphid</name>
    <dbReference type="NCBI Taxonomy" id="143950"/>
    <lineage>
        <taxon>Eukaryota</taxon>
        <taxon>Metazoa</taxon>
        <taxon>Ecdysozoa</taxon>
        <taxon>Arthropoda</taxon>
        <taxon>Hexapoda</taxon>
        <taxon>Insecta</taxon>
        <taxon>Pterygota</taxon>
        <taxon>Neoptera</taxon>
        <taxon>Paraneoptera</taxon>
        <taxon>Hemiptera</taxon>
        <taxon>Sternorrhyncha</taxon>
        <taxon>Aphidomorpha</taxon>
        <taxon>Aphidoidea</taxon>
        <taxon>Aphididae</taxon>
        <taxon>Sipha</taxon>
    </lineage>
</organism>
<name>A0A2S2QLC7_9HEMI</name>
<proteinExistence type="predicted"/>
<evidence type="ECO:0000313" key="2">
    <source>
        <dbReference type="EMBL" id="MBY78330.1"/>
    </source>
</evidence>
<sequence length="130" mass="14926">MRCLQSTDERRKTFSNIVPRYKSPTEKSNNCIALVEVFSVVARRIPEFYLKKKKTTKKTTSVSFRLLTFRTIDRIPVTKTTRTRKLRIVDDDDDDDDDGCHGRRKNSETVTRRGPSVPLLTVMIGAHGVP</sequence>
<gene>
    <name evidence="2" type="ORF">g.67364</name>
</gene>
<dbReference type="EMBL" id="GGMS01009127">
    <property type="protein sequence ID" value="MBY78330.1"/>
    <property type="molecule type" value="Transcribed_RNA"/>
</dbReference>